<protein>
    <recommendedName>
        <fullName evidence="4">Carrier domain-containing protein</fullName>
    </recommendedName>
</protein>
<comment type="caution">
    <text evidence="2">The sequence shown here is derived from an EMBL/GenBank/DDBJ whole genome shotgun (WGS) entry which is preliminary data.</text>
</comment>
<evidence type="ECO:0000313" key="2">
    <source>
        <dbReference type="EMBL" id="ERJ31691.1"/>
    </source>
</evidence>
<feature type="coiled-coil region" evidence="1">
    <location>
        <begin position="7"/>
        <end position="34"/>
    </location>
</feature>
<dbReference type="InterPro" id="IPR036736">
    <property type="entry name" value="ACP-like_sf"/>
</dbReference>
<sequence>MSLETIQNLIIETLKEYNQELESKELENPTINTRLYGASSALDSLGLVYVIGDLEDRIYKNFHKSIVLADERAMSQKTSPFRSVETLANYIQNLLEE</sequence>
<dbReference type="EMBL" id="ANNJ01000009">
    <property type="protein sequence ID" value="ERJ31691.1"/>
    <property type="molecule type" value="Genomic_DNA"/>
</dbReference>
<dbReference type="Gene3D" id="1.10.1200.10">
    <property type="entry name" value="ACP-like"/>
    <property type="match status" value="1"/>
</dbReference>
<gene>
    <name evidence="2" type="ORF">UNSW2_1639</name>
</gene>
<evidence type="ECO:0008006" key="4">
    <source>
        <dbReference type="Google" id="ProtNLM"/>
    </source>
</evidence>
<reference evidence="2 3" key="1">
    <citation type="journal article" date="2013" name="BMC Genomics">
        <title>Comparative genomics of Campylobacter concisus isolates reveals genetic diversity and provides insights into disease association.</title>
        <authorList>
            <person name="Deshpande N.P."/>
            <person name="Kaakoush N.O."/>
            <person name="Wilkins M.R."/>
            <person name="Mitchell H.M."/>
        </authorList>
    </citation>
    <scope>NUCLEOTIDE SEQUENCE [LARGE SCALE GENOMIC DNA]</scope>
    <source>
        <strain evidence="2 3">UNSW2</strain>
    </source>
</reference>
<dbReference type="PATRIC" id="fig|1242965.3.peg.1152"/>
<name>U2F574_9BACT</name>
<keyword evidence="1" id="KW-0175">Coiled coil</keyword>
<organism evidence="2 3">
    <name type="scientific">Campylobacter concisus UNSW2</name>
    <dbReference type="NCBI Taxonomy" id="1242965"/>
    <lineage>
        <taxon>Bacteria</taxon>
        <taxon>Pseudomonadati</taxon>
        <taxon>Campylobacterota</taxon>
        <taxon>Epsilonproteobacteria</taxon>
        <taxon>Campylobacterales</taxon>
        <taxon>Campylobacteraceae</taxon>
        <taxon>Campylobacter</taxon>
    </lineage>
</organism>
<evidence type="ECO:0000256" key="1">
    <source>
        <dbReference type="SAM" id="Coils"/>
    </source>
</evidence>
<proteinExistence type="predicted"/>
<dbReference type="AlphaFoldDB" id="U2F574"/>
<dbReference type="RefSeq" id="WP_021092837.1">
    <property type="nucleotide sequence ID" value="NZ_ANNJ01000009.1"/>
</dbReference>
<accession>U2F574</accession>
<dbReference type="Proteomes" id="UP000016625">
    <property type="component" value="Unassembled WGS sequence"/>
</dbReference>
<evidence type="ECO:0000313" key="3">
    <source>
        <dbReference type="Proteomes" id="UP000016625"/>
    </source>
</evidence>